<feature type="non-terminal residue" evidence="2">
    <location>
        <position position="138"/>
    </location>
</feature>
<protein>
    <submittedName>
        <fullName evidence="2">Uncharacterized protein</fullName>
    </submittedName>
</protein>
<dbReference type="Proteomes" id="UP001341840">
    <property type="component" value="Unassembled WGS sequence"/>
</dbReference>
<reference evidence="2 3" key="1">
    <citation type="journal article" date="2023" name="Plants (Basel)">
        <title>Bridging the Gap: Combining Genomics and Transcriptomics Approaches to Understand Stylosanthes scabra, an Orphan Legume from the Brazilian Caatinga.</title>
        <authorList>
            <person name="Ferreira-Neto J.R.C."/>
            <person name="da Silva M.D."/>
            <person name="Binneck E."/>
            <person name="de Melo N.F."/>
            <person name="da Silva R.H."/>
            <person name="de Melo A.L.T.M."/>
            <person name="Pandolfi V."/>
            <person name="Bustamante F.O."/>
            <person name="Brasileiro-Vidal A.C."/>
            <person name="Benko-Iseppon A.M."/>
        </authorList>
    </citation>
    <scope>NUCLEOTIDE SEQUENCE [LARGE SCALE GENOMIC DNA]</scope>
    <source>
        <tissue evidence="2">Leaves</tissue>
    </source>
</reference>
<accession>A0ABU6UTE9</accession>
<evidence type="ECO:0000256" key="1">
    <source>
        <dbReference type="SAM" id="Coils"/>
    </source>
</evidence>
<comment type="caution">
    <text evidence="2">The sequence shown here is derived from an EMBL/GenBank/DDBJ whole genome shotgun (WGS) entry which is preliminary data.</text>
</comment>
<evidence type="ECO:0000313" key="2">
    <source>
        <dbReference type="EMBL" id="MED6163268.1"/>
    </source>
</evidence>
<keyword evidence="3" id="KW-1185">Reference proteome</keyword>
<dbReference type="EMBL" id="JASCZI010121905">
    <property type="protein sequence ID" value="MED6163268.1"/>
    <property type="molecule type" value="Genomic_DNA"/>
</dbReference>
<organism evidence="2 3">
    <name type="scientific">Stylosanthes scabra</name>
    <dbReference type="NCBI Taxonomy" id="79078"/>
    <lineage>
        <taxon>Eukaryota</taxon>
        <taxon>Viridiplantae</taxon>
        <taxon>Streptophyta</taxon>
        <taxon>Embryophyta</taxon>
        <taxon>Tracheophyta</taxon>
        <taxon>Spermatophyta</taxon>
        <taxon>Magnoliopsida</taxon>
        <taxon>eudicotyledons</taxon>
        <taxon>Gunneridae</taxon>
        <taxon>Pentapetalae</taxon>
        <taxon>rosids</taxon>
        <taxon>fabids</taxon>
        <taxon>Fabales</taxon>
        <taxon>Fabaceae</taxon>
        <taxon>Papilionoideae</taxon>
        <taxon>50 kb inversion clade</taxon>
        <taxon>dalbergioids sensu lato</taxon>
        <taxon>Dalbergieae</taxon>
        <taxon>Pterocarpus clade</taxon>
        <taxon>Stylosanthes</taxon>
    </lineage>
</organism>
<proteinExistence type="predicted"/>
<name>A0ABU6UTE9_9FABA</name>
<gene>
    <name evidence="2" type="ORF">PIB30_078270</name>
</gene>
<keyword evidence="1" id="KW-0175">Coiled coil</keyword>
<evidence type="ECO:0000313" key="3">
    <source>
        <dbReference type="Proteomes" id="UP001341840"/>
    </source>
</evidence>
<sequence length="138" mass="14786">MVRLICDGLSTVGPSITDGLAVGNLRIQEPSQLAICTWGLYSSGASLQIVSAASSALRLTPHLCAHREAVVGRLCKPPSPSCWYESIFKESEKTSHLKQLQVALDAAEIGKQGAKSKATLAKEKVEALKSEIKQIELK</sequence>
<feature type="coiled-coil region" evidence="1">
    <location>
        <begin position="111"/>
        <end position="138"/>
    </location>
</feature>